<name>L1NGB2_9BACT</name>
<proteinExistence type="predicted"/>
<dbReference type="Proteomes" id="UP000010433">
    <property type="component" value="Unassembled WGS sequence"/>
</dbReference>
<dbReference type="RefSeq" id="WP_009162010.1">
    <property type="nucleotide sequence ID" value="NZ_KB290980.1"/>
</dbReference>
<evidence type="ECO:0000313" key="4">
    <source>
        <dbReference type="EMBL" id="EKY02356.1"/>
    </source>
</evidence>
<dbReference type="CDD" id="cd09895">
    <property type="entry name" value="NGN_SP_UpxY"/>
    <property type="match status" value="1"/>
</dbReference>
<feature type="domain" description="NusG-like N-terminal" evidence="3">
    <location>
        <begin position="31"/>
        <end position="127"/>
    </location>
</feature>
<evidence type="ECO:0000313" key="5">
    <source>
        <dbReference type="Proteomes" id="UP000010433"/>
    </source>
</evidence>
<reference evidence="4 5" key="1">
    <citation type="submission" date="2012-05" db="EMBL/GenBank/DDBJ databases">
        <authorList>
            <person name="Weinstock G."/>
            <person name="Sodergren E."/>
            <person name="Lobos E.A."/>
            <person name="Fulton L."/>
            <person name="Fulton R."/>
            <person name="Courtney L."/>
            <person name="Fronick C."/>
            <person name="O'Laughlin M."/>
            <person name="Godfrey J."/>
            <person name="Wilson R.M."/>
            <person name="Miner T."/>
            <person name="Farmer C."/>
            <person name="Delehaunty K."/>
            <person name="Cordes M."/>
            <person name="Minx P."/>
            <person name="Tomlinson C."/>
            <person name="Chen J."/>
            <person name="Wollam A."/>
            <person name="Pepin K.H."/>
            <person name="Bhonagiri V."/>
            <person name="Zhang X."/>
            <person name="Suruliraj S."/>
            <person name="Warren W."/>
            <person name="Mitreva M."/>
            <person name="Mardis E.R."/>
            <person name="Wilson R.K."/>
        </authorList>
    </citation>
    <scope>NUCLEOTIDE SEQUENCE [LARGE SCALE GENOMIC DNA]</scope>
    <source>
        <strain evidence="4 5">F0055</strain>
    </source>
</reference>
<dbReference type="InterPro" id="IPR006645">
    <property type="entry name" value="NGN-like_dom"/>
</dbReference>
<evidence type="ECO:0000256" key="2">
    <source>
        <dbReference type="SAM" id="MobiDB-lite"/>
    </source>
</evidence>
<dbReference type="InterPro" id="IPR036735">
    <property type="entry name" value="NGN_dom_sf"/>
</dbReference>
<feature type="region of interest" description="Disordered" evidence="2">
    <location>
        <begin position="1"/>
        <end position="22"/>
    </location>
</feature>
<protein>
    <submittedName>
        <fullName evidence="4">Transcription termination/antitermination factor NusG</fullName>
    </submittedName>
</protein>
<evidence type="ECO:0000259" key="3">
    <source>
        <dbReference type="Pfam" id="PF02357"/>
    </source>
</evidence>
<accession>L1NGB2</accession>
<organism evidence="4 5">
    <name type="scientific">Hoylesella saccharolytica F0055</name>
    <dbReference type="NCBI Taxonomy" id="1127699"/>
    <lineage>
        <taxon>Bacteria</taxon>
        <taxon>Pseudomonadati</taxon>
        <taxon>Bacteroidota</taxon>
        <taxon>Bacteroidia</taxon>
        <taxon>Bacteroidales</taxon>
        <taxon>Prevotellaceae</taxon>
        <taxon>Hoylesella</taxon>
    </lineage>
</organism>
<dbReference type="AlphaFoldDB" id="L1NGB2"/>
<dbReference type="PATRIC" id="fig|1127699.3.peg.737"/>
<gene>
    <name evidence="4" type="ORF">HMPREF9151_00800</name>
</gene>
<keyword evidence="5" id="KW-1185">Reference proteome</keyword>
<sequence>MEIDDIQPNIEKEDDEQPPIPQEATADGLPWYAIRLFSLRLKAVLSYFKEAGLECFVPMEYAFKETPKGSPRRTLRPVVHNLVFIKKKGEESELKRIIAQAEYKMSVIRKTTDSKAYYEIPAKQMLDFMIMCNPDIELRKYIGEEEAHLKAGTPVQVKFGALKGLNGKLVRSSGKYFLLKEVPGMAVMIKVSRWCCVPG</sequence>
<dbReference type="EMBL" id="AMEP01000055">
    <property type="protein sequence ID" value="EKY02356.1"/>
    <property type="molecule type" value="Genomic_DNA"/>
</dbReference>
<dbReference type="HOGENOM" id="CLU_116148_0_0_10"/>
<dbReference type="GO" id="GO:0006354">
    <property type="term" value="P:DNA-templated transcription elongation"/>
    <property type="evidence" value="ECO:0007669"/>
    <property type="project" value="InterPro"/>
</dbReference>
<dbReference type="NCBIfam" id="NF033644">
    <property type="entry name" value="antiterm_UpxY"/>
    <property type="match status" value="1"/>
</dbReference>
<dbReference type="STRING" id="1127699.HMPREF9151_00800"/>
<dbReference type="OrthoDB" id="1079689at2"/>
<evidence type="ECO:0000256" key="1">
    <source>
        <dbReference type="ARBA" id="ARBA00023163"/>
    </source>
</evidence>
<keyword evidence="1" id="KW-0804">Transcription</keyword>
<comment type="caution">
    <text evidence="4">The sequence shown here is derived from an EMBL/GenBank/DDBJ whole genome shotgun (WGS) entry which is preliminary data.</text>
</comment>
<dbReference type="Gene3D" id="3.30.70.940">
    <property type="entry name" value="NusG, N-terminal domain"/>
    <property type="match status" value="1"/>
</dbReference>
<dbReference type="Pfam" id="PF02357">
    <property type="entry name" value="NusG"/>
    <property type="match status" value="1"/>
</dbReference>
<dbReference type="SUPFAM" id="SSF82679">
    <property type="entry name" value="N-utilization substance G protein NusG, N-terminal domain"/>
    <property type="match status" value="1"/>
</dbReference>